<dbReference type="InterPro" id="IPR059026">
    <property type="entry name" value="LpqB_N"/>
</dbReference>
<evidence type="ECO:0000259" key="2">
    <source>
        <dbReference type="SMART" id="SM00909"/>
    </source>
</evidence>
<comment type="caution">
    <text evidence="3">The sequence shown here is derived from an EMBL/GenBank/DDBJ whole genome shotgun (WGS) entry which is preliminary data.</text>
</comment>
<sequence>MRSSRRLAAVAVLIGIALLTGCATIPTSGPVQEGTGSDTDNALELDLIARGPTKGATQEEILRGFIDAAATPQDRYAVARQYLTGTFDDVWDPDAGTTIDAGGERQFTPAGDLAMSLSVTPEAAVGQHGDYTEDVPDARVSLPYEFKQVRGEWRISKAPQGTLIDKATFPQVFNSYPLYFWDPTYTDMVPDLRWFPRRLSTPTQIVRELLAGPSEWLQGAVVSAFPEGATLTADTVTVLARDAQVPLNSDALRADQETLQHMKQQLKESLAGVPTISSVTILNNGIEREIRDLAPYEIPRVDSRALILHDGVFGFLPASEDTLVPIDGLSDAIASLSPSAVTMGAGRTAAAALADGVVYSVRKGDDPVARDERSGLIAPSIDPAGYVWSVPRDDPAAIRAYGLDGSVNEVATSWPDSTGIVALRLSRDGTRLIAELESEGRSRFVAAAIIRGDGGLPSVPVKLGTWIPLPSAEGLPIDASWVDDLTVASLTRSADGATTITTQQIGGPSSEIEATEDAVNVSGGNTVRDLRLLLGNGTLEQRQGIGWQPRIDDVQVLATQQGL</sequence>
<keyword evidence="4" id="KW-1185">Reference proteome</keyword>
<proteinExistence type="predicted"/>
<evidence type="ECO:0000313" key="3">
    <source>
        <dbReference type="EMBL" id="TFV96468.1"/>
    </source>
</evidence>
<protein>
    <recommendedName>
        <fullName evidence="2">GerMN domain-containing protein</fullName>
    </recommendedName>
</protein>
<accession>A0A4Y9QX45</accession>
<gene>
    <name evidence="3" type="ORF">E4M00_14245</name>
</gene>
<organism evidence="3 4">
    <name type="scientific">Orlajensenia leifsoniae</name>
    <dbReference type="NCBI Taxonomy" id="2561933"/>
    <lineage>
        <taxon>Bacteria</taxon>
        <taxon>Bacillati</taxon>
        <taxon>Actinomycetota</taxon>
        <taxon>Actinomycetes</taxon>
        <taxon>Micrococcales</taxon>
        <taxon>Microbacteriaceae</taxon>
        <taxon>Orlajensenia</taxon>
    </lineage>
</organism>
<dbReference type="InterPro" id="IPR018910">
    <property type="entry name" value="LpqB_C"/>
</dbReference>
<dbReference type="RefSeq" id="WP_135121151.1">
    <property type="nucleotide sequence ID" value="NZ_SPQZ01000005.1"/>
</dbReference>
<feature type="domain" description="GerMN" evidence="2">
    <location>
        <begin position="202"/>
        <end position="292"/>
    </location>
</feature>
<reference evidence="3 4" key="1">
    <citation type="journal article" date="2018" name="J. Microbiol.">
        <title>Leifsonia flava sp. nov., a novel actinobacterium isolated from the rhizosphere of Aquilegia viridiflora.</title>
        <authorList>
            <person name="Cai Y."/>
            <person name="Tao W.Z."/>
            <person name="Ma Y.J."/>
            <person name="Cheng J."/>
            <person name="Zhang M.Y."/>
            <person name="Zhang Y.X."/>
        </authorList>
    </citation>
    <scope>NUCLEOTIDE SEQUENCE [LARGE SCALE GENOMIC DNA]</scope>
    <source>
        <strain evidence="3 4">SYP-B2174</strain>
    </source>
</reference>
<dbReference type="Pfam" id="PF25976">
    <property type="entry name" value="LpqB_N"/>
    <property type="match status" value="1"/>
</dbReference>
<dbReference type="PROSITE" id="PS51257">
    <property type="entry name" value="PROKAR_LIPOPROTEIN"/>
    <property type="match status" value="1"/>
</dbReference>
<evidence type="ECO:0000313" key="4">
    <source>
        <dbReference type="Proteomes" id="UP000298127"/>
    </source>
</evidence>
<feature type="chain" id="PRO_5039146083" description="GerMN domain-containing protein" evidence="1">
    <location>
        <begin position="23"/>
        <end position="563"/>
    </location>
</feature>
<feature type="signal peptide" evidence="1">
    <location>
        <begin position="1"/>
        <end position="22"/>
    </location>
</feature>
<evidence type="ECO:0000256" key="1">
    <source>
        <dbReference type="SAM" id="SignalP"/>
    </source>
</evidence>
<keyword evidence="1" id="KW-0732">Signal</keyword>
<dbReference type="SMART" id="SM00909">
    <property type="entry name" value="Germane"/>
    <property type="match status" value="1"/>
</dbReference>
<dbReference type="Pfam" id="PF10647">
    <property type="entry name" value="Gmad1"/>
    <property type="match status" value="1"/>
</dbReference>
<name>A0A4Y9QX45_9MICO</name>
<dbReference type="AlphaFoldDB" id="A0A4Y9QX45"/>
<dbReference type="Pfam" id="PF10646">
    <property type="entry name" value="Germane"/>
    <property type="match status" value="1"/>
</dbReference>
<dbReference type="EMBL" id="SPQZ01000005">
    <property type="protein sequence ID" value="TFV96468.1"/>
    <property type="molecule type" value="Genomic_DNA"/>
</dbReference>
<dbReference type="InterPro" id="IPR019606">
    <property type="entry name" value="GerMN"/>
</dbReference>
<dbReference type="Proteomes" id="UP000298127">
    <property type="component" value="Unassembled WGS sequence"/>
</dbReference>